<name>A0ABT1STK9_9FIRM</name>
<dbReference type="PROSITE" id="PS00028">
    <property type="entry name" value="ZINC_FINGER_C2H2_1"/>
    <property type="match status" value="1"/>
</dbReference>
<protein>
    <submittedName>
        <fullName evidence="2">CpXC domain-containing protein</fullName>
    </submittedName>
</protein>
<evidence type="ECO:0000259" key="1">
    <source>
        <dbReference type="PROSITE" id="PS00028"/>
    </source>
</evidence>
<sequence length="225" mass="25672">MSMQHQEEITCPACQTKGNFTVWDRLDIQDNPEMKDSIASLEVFQYHCPHCGATVNVDYGFLYHDKDRHFIVFFAPTADFEQRADLDMSEGQEAFRAMQQNEGYIFRLVRTKEDLLEKITVFEAGLDDRLAELTKTAALAQFKAQNQSFDVTSCHFVVQDDGSLRLVFFNNASGEGAYIGFNDSLAPLYHQFEQSLADKLPQEEAALARIDSAWTQDFLHANVYN</sequence>
<organism evidence="2 3">
    <name type="scientific">Megasphaera massiliensis</name>
    <dbReference type="NCBI Taxonomy" id="1232428"/>
    <lineage>
        <taxon>Bacteria</taxon>
        <taxon>Bacillati</taxon>
        <taxon>Bacillota</taxon>
        <taxon>Negativicutes</taxon>
        <taxon>Veillonellales</taxon>
        <taxon>Veillonellaceae</taxon>
        <taxon>Megasphaera</taxon>
    </lineage>
</organism>
<dbReference type="EMBL" id="JANGEW010000010">
    <property type="protein sequence ID" value="MCQ5342620.1"/>
    <property type="molecule type" value="Genomic_DNA"/>
</dbReference>
<keyword evidence="3" id="KW-1185">Reference proteome</keyword>
<proteinExistence type="predicted"/>
<reference evidence="2 3" key="1">
    <citation type="submission" date="2022-06" db="EMBL/GenBank/DDBJ databases">
        <title>Isolation of gut microbiota from human fecal samples.</title>
        <authorList>
            <person name="Pamer E.G."/>
            <person name="Barat B."/>
            <person name="Waligurski E."/>
            <person name="Medina S."/>
            <person name="Paddock L."/>
            <person name="Mostad J."/>
        </authorList>
    </citation>
    <scope>NUCLEOTIDE SEQUENCE [LARGE SCALE GENOMIC DNA]</scope>
    <source>
        <strain evidence="2 3">DFI.1.1</strain>
    </source>
</reference>
<feature type="domain" description="C2H2-type" evidence="1">
    <location>
        <begin position="48"/>
        <end position="69"/>
    </location>
</feature>
<evidence type="ECO:0000313" key="2">
    <source>
        <dbReference type="EMBL" id="MCQ5342620.1"/>
    </source>
</evidence>
<dbReference type="InterPro" id="IPR013087">
    <property type="entry name" value="Znf_C2H2_type"/>
</dbReference>
<dbReference type="Pfam" id="PF14353">
    <property type="entry name" value="CpXC"/>
    <property type="match status" value="1"/>
</dbReference>
<gene>
    <name evidence="2" type="ORF">NE675_06185</name>
</gene>
<dbReference type="InterPro" id="IPR025682">
    <property type="entry name" value="CpXC_dom"/>
</dbReference>
<evidence type="ECO:0000313" key="3">
    <source>
        <dbReference type="Proteomes" id="UP001206692"/>
    </source>
</evidence>
<comment type="caution">
    <text evidence="2">The sequence shown here is derived from an EMBL/GenBank/DDBJ whole genome shotgun (WGS) entry which is preliminary data.</text>
</comment>
<accession>A0ABT1STK9</accession>
<dbReference type="RefSeq" id="WP_062412656.1">
    <property type="nucleotide sequence ID" value="NZ_JAJCIO010000008.1"/>
</dbReference>
<dbReference type="Proteomes" id="UP001206692">
    <property type="component" value="Unassembled WGS sequence"/>
</dbReference>